<feature type="transmembrane region" description="Helical" evidence="8">
    <location>
        <begin position="88"/>
        <end position="106"/>
    </location>
</feature>
<evidence type="ECO:0000256" key="6">
    <source>
        <dbReference type="ARBA" id="ARBA00022989"/>
    </source>
</evidence>
<evidence type="ECO:0000256" key="4">
    <source>
        <dbReference type="ARBA" id="ARBA00022519"/>
    </source>
</evidence>
<dbReference type="InterPro" id="IPR026032">
    <property type="entry name" value="HcaT-like"/>
</dbReference>
<dbReference type="PANTHER" id="PTHR23522">
    <property type="entry name" value="BLL5896 PROTEIN"/>
    <property type="match status" value="1"/>
</dbReference>
<feature type="transmembrane region" description="Helical" evidence="8">
    <location>
        <begin position="258"/>
        <end position="279"/>
    </location>
</feature>
<dbReference type="NCBIfam" id="NF037955">
    <property type="entry name" value="mfs"/>
    <property type="match status" value="1"/>
</dbReference>
<feature type="transmembrane region" description="Helical" evidence="8">
    <location>
        <begin position="323"/>
        <end position="343"/>
    </location>
</feature>
<evidence type="ECO:0000256" key="1">
    <source>
        <dbReference type="ARBA" id="ARBA00004429"/>
    </source>
</evidence>
<keyword evidence="3" id="KW-1003">Cell membrane</keyword>
<dbReference type="Gene3D" id="1.20.1250.20">
    <property type="entry name" value="MFS general substrate transporter like domains"/>
    <property type="match status" value="2"/>
</dbReference>
<dbReference type="Proteomes" id="UP000707352">
    <property type="component" value="Unassembled WGS sequence"/>
</dbReference>
<feature type="transmembrane region" description="Helical" evidence="8">
    <location>
        <begin position="64"/>
        <end position="82"/>
    </location>
</feature>
<feature type="domain" description="Major facilitator superfamily associated" evidence="9">
    <location>
        <begin position="13"/>
        <end position="349"/>
    </location>
</feature>
<dbReference type="InterPro" id="IPR024989">
    <property type="entry name" value="MFS_assoc_dom"/>
</dbReference>
<name>A0ABX0V9M3_9HYPH</name>
<keyword evidence="6 8" id="KW-1133">Transmembrane helix</keyword>
<accession>A0ABX0V9M3</accession>
<keyword evidence="4" id="KW-0997">Cell inner membrane</keyword>
<organism evidence="10 11">
    <name type="scientific">Microvirga terricola</name>
    <dbReference type="NCBI Taxonomy" id="2719797"/>
    <lineage>
        <taxon>Bacteria</taxon>
        <taxon>Pseudomonadati</taxon>
        <taxon>Pseudomonadota</taxon>
        <taxon>Alphaproteobacteria</taxon>
        <taxon>Hyphomicrobiales</taxon>
        <taxon>Methylobacteriaceae</taxon>
        <taxon>Microvirga</taxon>
    </lineage>
</organism>
<feature type="transmembrane region" description="Helical" evidence="8">
    <location>
        <begin position="151"/>
        <end position="172"/>
    </location>
</feature>
<dbReference type="PIRSF" id="PIRSF004925">
    <property type="entry name" value="HcaT"/>
    <property type="match status" value="1"/>
</dbReference>
<evidence type="ECO:0000256" key="2">
    <source>
        <dbReference type="ARBA" id="ARBA00022448"/>
    </source>
</evidence>
<dbReference type="Pfam" id="PF12832">
    <property type="entry name" value="MFS_1_like"/>
    <property type="match status" value="1"/>
</dbReference>
<dbReference type="SUPFAM" id="SSF103473">
    <property type="entry name" value="MFS general substrate transporter"/>
    <property type="match status" value="1"/>
</dbReference>
<keyword evidence="2" id="KW-0813">Transport</keyword>
<keyword evidence="7 8" id="KW-0472">Membrane</keyword>
<feature type="transmembrane region" description="Helical" evidence="8">
    <location>
        <begin position="291"/>
        <end position="311"/>
    </location>
</feature>
<evidence type="ECO:0000256" key="3">
    <source>
        <dbReference type="ARBA" id="ARBA00022475"/>
    </source>
</evidence>
<evidence type="ECO:0000256" key="7">
    <source>
        <dbReference type="ARBA" id="ARBA00023136"/>
    </source>
</evidence>
<proteinExistence type="predicted"/>
<comment type="subcellular location">
    <subcellularLocation>
        <location evidence="1">Cell inner membrane</location>
        <topology evidence="1">Multi-pass membrane protein</topology>
    </subcellularLocation>
</comment>
<comment type="caution">
    <text evidence="10">The sequence shown here is derived from an EMBL/GenBank/DDBJ whole genome shotgun (WGS) entry which is preliminary data.</text>
</comment>
<evidence type="ECO:0000313" key="11">
    <source>
        <dbReference type="Proteomes" id="UP000707352"/>
    </source>
</evidence>
<evidence type="ECO:0000313" key="10">
    <source>
        <dbReference type="EMBL" id="NIX76514.1"/>
    </source>
</evidence>
<gene>
    <name evidence="10" type="ORF">HB375_07770</name>
</gene>
<feature type="transmembrane region" description="Helical" evidence="8">
    <location>
        <begin position="127"/>
        <end position="145"/>
    </location>
</feature>
<sequence length="380" mass="39685">MSLLQAACFLGPGFFLPFFPIWLQGRSLSPSIIGIVVAIPIVVRTFVTAPLVSLADGPLGARRLLLISLTGQLLGFPLLMLAQDGATIMVLVAMIAVTQAGIIPINDLVITSAIHRHKVLDYGRMRGIGSMAFVVANIAAGYLVGAFGPNAVLVALSLFPLLGLAAALFAVPHDIHEPSTRRGDQTTPDSRKLPQVLWILIIATALTQGSHGALNGFASIHWQKLGIPDATIGYFWAVGVIAEIMVFMLLGRAVGRGYGLGLMLIGSSAAIVRFSILALNPGVEVTLVLQAMHGLSFGATHLGTMAALSTLSPVQARGRAQGVYASLACFTNAVTTVASGMIYKDVGAAIFAAMVPMAVMGLALTMVAATQLKAQPQREG</sequence>
<reference evidence="10 11" key="1">
    <citation type="submission" date="2020-03" db="EMBL/GenBank/DDBJ databases">
        <title>The genome sequence of Microvirga sp. c23x22.</title>
        <authorList>
            <person name="Zhang X."/>
        </authorList>
    </citation>
    <scope>NUCLEOTIDE SEQUENCE [LARGE SCALE GENOMIC DNA]</scope>
    <source>
        <strain evidence="11">c23x22</strain>
    </source>
</reference>
<protein>
    <submittedName>
        <fullName evidence="10">MFS transporter</fullName>
    </submittedName>
</protein>
<keyword evidence="11" id="KW-1185">Reference proteome</keyword>
<feature type="transmembrane region" description="Helical" evidence="8">
    <location>
        <begin position="349"/>
        <end position="369"/>
    </location>
</feature>
<evidence type="ECO:0000259" key="9">
    <source>
        <dbReference type="Pfam" id="PF12832"/>
    </source>
</evidence>
<dbReference type="RefSeq" id="WP_167672386.1">
    <property type="nucleotide sequence ID" value="NZ_JAATJS010000002.1"/>
</dbReference>
<feature type="transmembrane region" description="Helical" evidence="8">
    <location>
        <begin position="193"/>
        <end position="214"/>
    </location>
</feature>
<feature type="transmembrane region" description="Helical" evidence="8">
    <location>
        <begin position="31"/>
        <end position="52"/>
    </location>
</feature>
<feature type="transmembrane region" description="Helical" evidence="8">
    <location>
        <begin position="234"/>
        <end position="251"/>
    </location>
</feature>
<keyword evidence="5 8" id="KW-0812">Transmembrane</keyword>
<dbReference type="InterPro" id="IPR036259">
    <property type="entry name" value="MFS_trans_sf"/>
</dbReference>
<dbReference type="EMBL" id="JAATJS010000002">
    <property type="protein sequence ID" value="NIX76514.1"/>
    <property type="molecule type" value="Genomic_DNA"/>
</dbReference>
<evidence type="ECO:0000256" key="8">
    <source>
        <dbReference type="SAM" id="Phobius"/>
    </source>
</evidence>
<dbReference type="PANTHER" id="PTHR23522:SF10">
    <property type="entry name" value="3-PHENYLPROPIONIC ACID TRANSPORTER-RELATED"/>
    <property type="match status" value="1"/>
</dbReference>
<evidence type="ECO:0000256" key="5">
    <source>
        <dbReference type="ARBA" id="ARBA00022692"/>
    </source>
</evidence>